<dbReference type="EMBL" id="UGHF01000001">
    <property type="protein sequence ID" value="STO60323.1"/>
    <property type="molecule type" value="Genomic_DNA"/>
</dbReference>
<dbReference type="STRING" id="733.B0186_04925"/>
<evidence type="ECO:0000256" key="1">
    <source>
        <dbReference type="SAM" id="MobiDB-lite"/>
    </source>
</evidence>
<evidence type="ECO:0000313" key="2">
    <source>
        <dbReference type="EMBL" id="STO60323.1"/>
    </source>
</evidence>
<dbReference type="Proteomes" id="UP000254329">
    <property type="component" value="Unassembled WGS sequence"/>
</dbReference>
<dbReference type="AlphaFoldDB" id="A0A1V4B1Q1"/>
<dbReference type="RefSeq" id="WP_078218278.1">
    <property type="nucleotide sequence ID" value="NZ_UGHF01000001.1"/>
</dbReference>
<name>A0A1V4B1Q1_9PAST</name>
<reference evidence="2 3" key="1">
    <citation type="submission" date="2018-06" db="EMBL/GenBank/DDBJ databases">
        <authorList>
            <consortium name="Pathogen Informatics"/>
            <person name="Doyle S."/>
        </authorList>
    </citation>
    <scope>NUCLEOTIDE SEQUENCE [LARGE SCALE GENOMIC DNA]</scope>
    <source>
        <strain evidence="2 3">NCTC1659</strain>
    </source>
</reference>
<sequence length="229" mass="26319">MKPAIKMGVNPDDLRDFLKALELLNIPPKKKKEILIRTLQAMKRRAMKSASNQRTPTGSSWKPRKNGNAKMLRRIAKLLNSQALTENKARLHYTKKRTGQIAEEHQRGLDHEFKKRDFKKEPAGTPNDPATMRQAKKLRDLGYTVPSGTTKSGKKRYRRPSAREIVATLSRAKASLLIRYFQEKEGKGKGKGLTKWIIPTELRPFLDEREKENAEILKEFILKFSGIEK</sequence>
<proteinExistence type="predicted"/>
<feature type="compositionally biased region" description="Polar residues" evidence="1">
    <location>
        <begin position="49"/>
        <end position="60"/>
    </location>
</feature>
<keyword evidence="3" id="KW-1185">Reference proteome</keyword>
<protein>
    <submittedName>
        <fullName evidence="2">Phage virion morphogenesis protein</fullName>
    </submittedName>
</protein>
<evidence type="ECO:0000313" key="3">
    <source>
        <dbReference type="Proteomes" id="UP000254329"/>
    </source>
</evidence>
<feature type="region of interest" description="Disordered" evidence="1">
    <location>
        <begin position="46"/>
        <end position="66"/>
    </location>
</feature>
<accession>A0A1V4B1Q1</accession>
<organism evidence="2 3">
    <name type="scientific">Canicola haemoglobinophilus</name>
    <dbReference type="NCBI Taxonomy" id="733"/>
    <lineage>
        <taxon>Bacteria</taxon>
        <taxon>Pseudomonadati</taxon>
        <taxon>Pseudomonadota</taxon>
        <taxon>Gammaproteobacteria</taxon>
        <taxon>Pasteurellales</taxon>
        <taxon>Pasteurellaceae</taxon>
        <taxon>Canicola</taxon>
    </lineage>
</organism>
<gene>
    <name evidence="2" type="ORF">NCTC1659_01610</name>
</gene>